<feature type="domain" description="Uracil-DNA glycosylase-like" evidence="12">
    <location>
        <begin position="44"/>
        <end position="205"/>
    </location>
</feature>
<evidence type="ECO:0000313" key="14">
    <source>
        <dbReference type="Proteomes" id="UP001589758"/>
    </source>
</evidence>
<keyword evidence="7 9" id="KW-0378">Hydrolase</keyword>
<dbReference type="NCBIfam" id="NF003591">
    <property type="entry name" value="PRK05254.1-4"/>
    <property type="match status" value="1"/>
</dbReference>
<dbReference type="SMART" id="SM00987">
    <property type="entry name" value="UreE_C"/>
    <property type="match status" value="1"/>
</dbReference>
<keyword evidence="8 9" id="KW-0234">DNA repair</keyword>
<evidence type="ECO:0000256" key="3">
    <source>
        <dbReference type="ARBA" id="ARBA00008184"/>
    </source>
</evidence>
<keyword evidence="13" id="KW-0326">Glycosidase</keyword>
<comment type="caution">
    <text evidence="13">The sequence shown here is derived from an EMBL/GenBank/DDBJ whole genome shotgun (WGS) entry which is preliminary data.</text>
</comment>
<name>A0ABV6CAH3_9GAMM</name>
<dbReference type="CDD" id="cd10027">
    <property type="entry name" value="UDG-F1-like"/>
    <property type="match status" value="1"/>
</dbReference>
<dbReference type="PROSITE" id="PS00130">
    <property type="entry name" value="U_DNA_GLYCOSYLASE"/>
    <property type="match status" value="1"/>
</dbReference>
<dbReference type="InterPro" id="IPR002043">
    <property type="entry name" value="UDG_fam1"/>
</dbReference>
<dbReference type="NCBIfam" id="NF003588">
    <property type="entry name" value="PRK05254.1-1"/>
    <property type="match status" value="1"/>
</dbReference>
<dbReference type="SUPFAM" id="SSF52141">
    <property type="entry name" value="Uracil-DNA glycosylase-like"/>
    <property type="match status" value="1"/>
</dbReference>
<gene>
    <name evidence="9 13" type="primary">ung</name>
    <name evidence="13" type="ORF">ACFFIT_07735</name>
</gene>
<keyword evidence="14" id="KW-1185">Reference proteome</keyword>
<evidence type="ECO:0000256" key="9">
    <source>
        <dbReference type="HAMAP-Rule" id="MF_00148"/>
    </source>
</evidence>
<keyword evidence="9" id="KW-0963">Cytoplasm</keyword>
<feature type="active site" description="Proton acceptor" evidence="9 10">
    <location>
        <position position="59"/>
    </location>
</feature>
<protein>
    <recommendedName>
        <fullName evidence="5 9">Uracil-DNA glycosylase</fullName>
        <shortName evidence="9">UDG</shortName>
        <ecNumber evidence="4 9">3.2.2.27</ecNumber>
    </recommendedName>
</protein>
<evidence type="ECO:0000256" key="4">
    <source>
        <dbReference type="ARBA" id="ARBA00012030"/>
    </source>
</evidence>
<evidence type="ECO:0000256" key="1">
    <source>
        <dbReference type="ARBA" id="ARBA00001400"/>
    </source>
</evidence>
<evidence type="ECO:0000256" key="7">
    <source>
        <dbReference type="ARBA" id="ARBA00022801"/>
    </source>
</evidence>
<proteinExistence type="inferred from homology"/>
<dbReference type="PANTHER" id="PTHR11264">
    <property type="entry name" value="URACIL-DNA GLYCOSYLASE"/>
    <property type="match status" value="1"/>
</dbReference>
<evidence type="ECO:0000256" key="8">
    <source>
        <dbReference type="ARBA" id="ARBA00023204"/>
    </source>
</evidence>
<dbReference type="SMART" id="SM00986">
    <property type="entry name" value="UDG"/>
    <property type="match status" value="1"/>
</dbReference>
<dbReference type="NCBIfam" id="TIGR00628">
    <property type="entry name" value="ung"/>
    <property type="match status" value="1"/>
</dbReference>
<dbReference type="InterPro" id="IPR018085">
    <property type="entry name" value="Ura-DNA_Glyclase_AS"/>
</dbReference>
<dbReference type="EMBL" id="JBHLXE010000087">
    <property type="protein sequence ID" value="MFC0179973.1"/>
    <property type="molecule type" value="Genomic_DNA"/>
</dbReference>
<evidence type="ECO:0000256" key="2">
    <source>
        <dbReference type="ARBA" id="ARBA00002631"/>
    </source>
</evidence>
<comment type="subcellular location">
    <subcellularLocation>
        <location evidence="9">Cytoplasm</location>
    </subcellularLocation>
</comment>
<dbReference type="Gene3D" id="3.40.470.10">
    <property type="entry name" value="Uracil-DNA glycosylase-like domain"/>
    <property type="match status" value="1"/>
</dbReference>
<dbReference type="GO" id="GO:0004844">
    <property type="term" value="F:uracil DNA N-glycosylase activity"/>
    <property type="evidence" value="ECO:0007669"/>
    <property type="project" value="UniProtKB-EC"/>
</dbReference>
<dbReference type="EC" id="3.2.2.27" evidence="4 9"/>
<comment type="function">
    <text evidence="2 9 11">Excises uracil residues from the DNA which can arise as a result of misincorporation of dUMP residues by DNA polymerase or due to deamination of cytosine.</text>
</comment>
<dbReference type="InterPro" id="IPR036895">
    <property type="entry name" value="Uracil-DNA_glycosylase-like_sf"/>
</dbReference>
<reference evidence="13 14" key="1">
    <citation type="submission" date="2024-09" db="EMBL/GenBank/DDBJ databases">
        <authorList>
            <person name="Sun Q."/>
            <person name="Mori K."/>
        </authorList>
    </citation>
    <scope>NUCLEOTIDE SEQUENCE [LARGE SCALE GENOMIC DNA]</scope>
    <source>
        <strain evidence="13 14">CCM 8545</strain>
    </source>
</reference>
<evidence type="ECO:0000256" key="10">
    <source>
        <dbReference type="PROSITE-ProRule" id="PRU10072"/>
    </source>
</evidence>
<dbReference type="HAMAP" id="MF_00148">
    <property type="entry name" value="UDG"/>
    <property type="match status" value="1"/>
</dbReference>
<dbReference type="InterPro" id="IPR005122">
    <property type="entry name" value="Uracil-DNA_glycosylase-like"/>
</dbReference>
<dbReference type="Proteomes" id="UP001589758">
    <property type="component" value="Unassembled WGS sequence"/>
</dbReference>
<comment type="similarity">
    <text evidence="3 9 11">Belongs to the uracil-DNA glycosylase (UDG) superfamily. UNG family.</text>
</comment>
<evidence type="ECO:0000256" key="11">
    <source>
        <dbReference type="RuleBase" id="RU003780"/>
    </source>
</evidence>
<keyword evidence="6 9" id="KW-0227">DNA damage</keyword>
<dbReference type="NCBIfam" id="NF003589">
    <property type="entry name" value="PRK05254.1-2"/>
    <property type="match status" value="1"/>
</dbReference>
<evidence type="ECO:0000256" key="6">
    <source>
        <dbReference type="ARBA" id="ARBA00022763"/>
    </source>
</evidence>
<evidence type="ECO:0000259" key="12">
    <source>
        <dbReference type="SMART" id="SM00986"/>
    </source>
</evidence>
<dbReference type="Pfam" id="PF03167">
    <property type="entry name" value="UDG"/>
    <property type="match status" value="1"/>
</dbReference>
<comment type="catalytic activity">
    <reaction evidence="1 9 11">
        <text>Hydrolyzes single-stranded DNA or mismatched double-stranded DNA and polynucleotides, releasing free uracil.</text>
        <dbReference type="EC" id="3.2.2.27"/>
    </reaction>
</comment>
<dbReference type="NCBIfam" id="NF003592">
    <property type="entry name" value="PRK05254.1-5"/>
    <property type="match status" value="1"/>
</dbReference>
<evidence type="ECO:0000256" key="5">
    <source>
        <dbReference type="ARBA" id="ARBA00018429"/>
    </source>
</evidence>
<organism evidence="13 14">
    <name type="scientific">Thorsellia kenyensis</name>
    <dbReference type="NCBI Taxonomy" id="1549888"/>
    <lineage>
        <taxon>Bacteria</taxon>
        <taxon>Pseudomonadati</taxon>
        <taxon>Pseudomonadota</taxon>
        <taxon>Gammaproteobacteria</taxon>
        <taxon>Enterobacterales</taxon>
        <taxon>Thorselliaceae</taxon>
        <taxon>Thorsellia</taxon>
    </lineage>
</organism>
<sequence>MTWNDFFNLPETESLLSTILLQIQNERKKKTIYPTDEKLFNAFELTPLNEIKIVILGQDPYHGPNQANGLAFSVNKGVAIPPSLKNIYKAISYDYPEQTIPTDGDLSFLAKQGVFLLNATLTVEANEANSHSNIGWQFFTDEVIRTINKHRQGVIFLLWGKYAQKKSALIDEKKHYILKAPHPSPLSAHRGFITCGHFKQSNSLLQRNNQDIINWTM</sequence>
<accession>A0ABV6CAH3</accession>
<dbReference type="PANTHER" id="PTHR11264:SF0">
    <property type="entry name" value="URACIL-DNA GLYCOSYLASE"/>
    <property type="match status" value="1"/>
</dbReference>
<evidence type="ECO:0000313" key="13">
    <source>
        <dbReference type="EMBL" id="MFC0179973.1"/>
    </source>
</evidence>
<dbReference type="RefSeq" id="WP_385877085.1">
    <property type="nucleotide sequence ID" value="NZ_JBHLXE010000087.1"/>
</dbReference>